<proteinExistence type="predicted"/>
<dbReference type="PROSITE" id="PS51677">
    <property type="entry name" value="NODB"/>
    <property type="match status" value="1"/>
</dbReference>
<evidence type="ECO:0000256" key="9">
    <source>
        <dbReference type="SAM" id="SignalP"/>
    </source>
</evidence>
<protein>
    <submittedName>
        <fullName evidence="12">Glycoside hydrolase/deacetylase</fullName>
    </submittedName>
</protein>
<feature type="domain" description="Chitin-binding type-1" evidence="10">
    <location>
        <begin position="130"/>
        <end position="172"/>
    </location>
</feature>
<dbReference type="GO" id="GO:0005975">
    <property type="term" value="P:carbohydrate metabolic process"/>
    <property type="evidence" value="ECO:0007669"/>
    <property type="project" value="InterPro"/>
</dbReference>
<dbReference type="SUPFAM" id="SSF88713">
    <property type="entry name" value="Glycoside hydrolase/deacetylase"/>
    <property type="match status" value="1"/>
</dbReference>
<comment type="cofactor">
    <cofactor evidence="1">
        <name>Co(2+)</name>
        <dbReference type="ChEBI" id="CHEBI:48828"/>
    </cofactor>
</comment>
<keyword evidence="5 12" id="KW-0378">Hydrolase</keyword>
<keyword evidence="3" id="KW-0479">Metal-binding</keyword>
<evidence type="ECO:0000256" key="4">
    <source>
        <dbReference type="ARBA" id="ARBA00022729"/>
    </source>
</evidence>
<dbReference type="GO" id="GO:0046872">
    <property type="term" value="F:metal ion binding"/>
    <property type="evidence" value="ECO:0007669"/>
    <property type="project" value="UniProtKB-KW"/>
</dbReference>
<feature type="compositionally biased region" description="Basic residues" evidence="8">
    <location>
        <begin position="81"/>
        <end position="96"/>
    </location>
</feature>
<evidence type="ECO:0000256" key="7">
    <source>
        <dbReference type="PROSITE-ProRule" id="PRU00261"/>
    </source>
</evidence>
<dbReference type="Proteomes" id="UP000193920">
    <property type="component" value="Unassembled WGS sequence"/>
</dbReference>
<evidence type="ECO:0000256" key="6">
    <source>
        <dbReference type="ARBA" id="ARBA00023277"/>
    </source>
</evidence>
<organism evidence="12 13">
    <name type="scientific">Neocallimastix californiae</name>
    <dbReference type="NCBI Taxonomy" id="1754190"/>
    <lineage>
        <taxon>Eukaryota</taxon>
        <taxon>Fungi</taxon>
        <taxon>Fungi incertae sedis</taxon>
        <taxon>Chytridiomycota</taxon>
        <taxon>Chytridiomycota incertae sedis</taxon>
        <taxon>Neocallimastigomycetes</taxon>
        <taxon>Neocallimastigales</taxon>
        <taxon>Neocallimastigaceae</taxon>
        <taxon>Neocallimastix</taxon>
    </lineage>
</organism>
<dbReference type="Pfam" id="PF00187">
    <property type="entry name" value="Chitin_bind_1"/>
    <property type="match status" value="2"/>
</dbReference>
<evidence type="ECO:0000256" key="3">
    <source>
        <dbReference type="ARBA" id="ARBA00022723"/>
    </source>
</evidence>
<dbReference type="CDD" id="cd11618">
    <property type="entry name" value="ChtBD1_1"/>
    <property type="match status" value="1"/>
</dbReference>
<evidence type="ECO:0000259" key="11">
    <source>
        <dbReference type="PROSITE" id="PS51677"/>
    </source>
</evidence>
<evidence type="ECO:0000259" key="10">
    <source>
        <dbReference type="PROSITE" id="PS50941"/>
    </source>
</evidence>
<dbReference type="PROSITE" id="PS50941">
    <property type="entry name" value="CHIT_BIND_I_2"/>
    <property type="match status" value="2"/>
</dbReference>
<dbReference type="Pfam" id="PF01522">
    <property type="entry name" value="Polysacc_deac_1"/>
    <property type="match status" value="1"/>
</dbReference>
<gene>
    <name evidence="12" type="ORF">LY90DRAFT_705920</name>
</gene>
<dbReference type="AlphaFoldDB" id="A0A1Y2AXB3"/>
<dbReference type="Gene3D" id="3.20.20.370">
    <property type="entry name" value="Glycoside hydrolase/deacetylase"/>
    <property type="match status" value="1"/>
</dbReference>
<feature type="compositionally biased region" description="Low complexity" evidence="8">
    <location>
        <begin position="67"/>
        <end position="80"/>
    </location>
</feature>
<comment type="caution">
    <text evidence="7">Lacks conserved residue(s) required for the propagation of feature annotation.</text>
</comment>
<dbReference type="SMART" id="SM00270">
    <property type="entry name" value="ChtBD1"/>
    <property type="match status" value="2"/>
</dbReference>
<feature type="domain" description="Chitin-binding type-1" evidence="10">
    <location>
        <begin position="24"/>
        <end position="66"/>
    </location>
</feature>
<evidence type="ECO:0000256" key="2">
    <source>
        <dbReference type="ARBA" id="ARBA00022669"/>
    </source>
</evidence>
<dbReference type="CDD" id="cd00035">
    <property type="entry name" value="ChtBD1"/>
    <property type="match status" value="1"/>
</dbReference>
<feature type="disulfide bond" evidence="7">
    <location>
        <begin position="34"/>
        <end position="46"/>
    </location>
</feature>
<dbReference type="PANTHER" id="PTHR46471:SF2">
    <property type="entry name" value="CHITIN DEACETYLASE-RELATED"/>
    <property type="match status" value="1"/>
</dbReference>
<name>A0A1Y2AXB3_9FUNG</name>
<feature type="chain" id="PRO_5012734112" evidence="9">
    <location>
        <begin position="20"/>
        <end position="395"/>
    </location>
</feature>
<dbReference type="GO" id="GO:0016810">
    <property type="term" value="F:hydrolase activity, acting on carbon-nitrogen (but not peptide) bonds"/>
    <property type="evidence" value="ECO:0007669"/>
    <property type="project" value="InterPro"/>
</dbReference>
<accession>A0A1Y2AXB3</accession>
<dbReference type="Gene3D" id="3.30.60.10">
    <property type="entry name" value="Endochitinase-like"/>
    <property type="match status" value="2"/>
</dbReference>
<dbReference type="SUPFAM" id="SSF57016">
    <property type="entry name" value="Plant lectins/antimicrobial peptides"/>
    <property type="match status" value="2"/>
</dbReference>
<comment type="caution">
    <text evidence="12">The sequence shown here is derived from an EMBL/GenBank/DDBJ whole genome shotgun (WGS) entry which is preliminary data.</text>
</comment>
<feature type="domain" description="NodB homology" evidence="11">
    <location>
        <begin position="193"/>
        <end position="383"/>
    </location>
</feature>
<evidence type="ECO:0000256" key="1">
    <source>
        <dbReference type="ARBA" id="ARBA00001941"/>
    </source>
</evidence>
<feature type="disulfide bond" evidence="7">
    <location>
        <begin position="140"/>
        <end position="152"/>
    </location>
</feature>
<feature type="disulfide bond" evidence="7">
    <location>
        <begin position="145"/>
        <end position="159"/>
    </location>
</feature>
<keyword evidence="13" id="KW-1185">Reference proteome</keyword>
<evidence type="ECO:0000256" key="8">
    <source>
        <dbReference type="SAM" id="MobiDB-lite"/>
    </source>
</evidence>
<evidence type="ECO:0000313" key="13">
    <source>
        <dbReference type="Proteomes" id="UP000193920"/>
    </source>
</evidence>
<dbReference type="InterPro" id="IPR002509">
    <property type="entry name" value="NODB_dom"/>
</dbReference>
<feature type="signal peptide" evidence="9">
    <location>
        <begin position="1"/>
        <end position="19"/>
    </location>
</feature>
<dbReference type="PANTHER" id="PTHR46471">
    <property type="entry name" value="CHITIN DEACETYLASE"/>
    <property type="match status" value="1"/>
</dbReference>
<keyword evidence="7" id="KW-1015">Disulfide bond</keyword>
<feature type="compositionally biased region" description="Low complexity" evidence="8">
    <location>
        <begin position="97"/>
        <end position="122"/>
    </location>
</feature>
<feature type="region of interest" description="Disordered" evidence="8">
    <location>
        <begin position="66"/>
        <end position="130"/>
    </location>
</feature>
<keyword evidence="2 7" id="KW-0147">Chitin-binding</keyword>
<dbReference type="InterPro" id="IPR011330">
    <property type="entry name" value="Glyco_hydro/deAcase_b/a-brl"/>
</dbReference>
<evidence type="ECO:0000256" key="5">
    <source>
        <dbReference type="ARBA" id="ARBA00022801"/>
    </source>
</evidence>
<dbReference type="InterPro" id="IPR001002">
    <property type="entry name" value="Chitin-bd_1"/>
</dbReference>
<dbReference type="GO" id="GO:0008061">
    <property type="term" value="F:chitin binding"/>
    <property type="evidence" value="ECO:0007669"/>
    <property type="project" value="UniProtKB-UniRule"/>
</dbReference>
<dbReference type="OrthoDB" id="2158458at2759"/>
<keyword evidence="6" id="KW-0119">Carbohydrate metabolism</keyword>
<reference evidence="12 13" key="1">
    <citation type="submission" date="2016-08" db="EMBL/GenBank/DDBJ databases">
        <title>A Parts List for Fungal Cellulosomes Revealed by Comparative Genomics.</title>
        <authorList>
            <consortium name="DOE Joint Genome Institute"/>
            <person name="Haitjema C.H."/>
            <person name="Gilmore S.P."/>
            <person name="Henske J.K."/>
            <person name="Solomon K.V."/>
            <person name="De Groot R."/>
            <person name="Kuo A."/>
            <person name="Mondo S.J."/>
            <person name="Salamov A.A."/>
            <person name="Labutti K."/>
            <person name="Zhao Z."/>
            <person name="Chiniquy J."/>
            <person name="Barry K."/>
            <person name="Brewer H.M."/>
            <person name="Purvine S.O."/>
            <person name="Wright A.T."/>
            <person name="Boxma B."/>
            <person name="Van Alen T."/>
            <person name="Hackstein J.H."/>
            <person name="Baker S.E."/>
            <person name="Grigoriev I.V."/>
            <person name="O'Malley M.A."/>
        </authorList>
    </citation>
    <scope>NUCLEOTIDE SEQUENCE [LARGE SCALE GENOMIC DNA]</scope>
    <source>
        <strain evidence="12 13">G1</strain>
    </source>
</reference>
<sequence length="395" mass="43165">MRYIQLVLAAIALISSASAVTSTDGTCGNGHGTCPEGTCCSKYGYCGTTKDHCGVGCQSKFGYCLPSSSSKSKKTTTTTKKVTKKKNVTTSKKNKNKSSSTSSKKVIKKSTTTTIKKSATTSKPKKISTNGQCGSKYGACPNGQCCSQFGYCGVSGDHCGTGCQSEFGECGKSVVEKNTVVGFKYYDSCINKKHWALTFDDGPYEYDEDLLNLLKKKGVKATFFINGANVMSIKTEKAKKIIKRMYADGHIIGSHTWSHADISAISKKALIKEMTQLEDYIYKYTGKKPAFMRPPYGAGQGNVEIGKTLKSLGYSAAVMWNVDTLDWDTKGNVKYALGEFKKNLGKPTLSLNHNFYEKITKEKLLKLIEAEIDYMKKNGYTPVTMDKCLGLKAYQ</sequence>
<dbReference type="EMBL" id="MCOG01000194">
    <property type="protein sequence ID" value="ORY27218.1"/>
    <property type="molecule type" value="Genomic_DNA"/>
</dbReference>
<keyword evidence="4 9" id="KW-0732">Signal</keyword>
<evidence type="ECO:0000313" key="12">
    <source>
        <dbReference type="EMBL" id="ORY27218.1"/>
    </source>
</evidence>
<dbReference type="InterPro" id="IPR036861">
    <property type="entry name" value="Endochitinase-like_sf"/>
</dbReference>
<dbReference type="STRING" id="1754190.A0A1Y2AXB3"/>
<feature type="disulfide bond" evidence="7">
    <location>
        <begin position="39"/>
        <end position="53"/>
    </location>
</feature>